<reference evidence="1 2" key="1">
    <citation type="submission" date="2020-04" db="EMBL/GenBank/DDBJ databases">
        <title>Flammeovirga sp. SR4, a novel species isolated from seawater.</title>
        <authorList>
            <person name="Wang X."/>
        </authorList>
    </citation>
    <scope>NUCLEOTIDE SEQUENCE [LARGE SCALE GENOMIC DNA]</scope>
    <source>
        <strain evidence="1 2">ATCC 23126</strain>
    </source>
</reference>
<organism evidence="1 2">
    <name type="scientific">Flammeovirga aprica JL-4</name>
    <dbReference type="NCBI Taxonomy" id="694437"/>
    <lineage>
        <taxon>Bacteria</taxon>
        <taxon>Pseudomonadati</taxon>
        <taxon>Bacteroidota</taxon>
        <taxon>Cytophagia</taxon>
        <taxon>Cytophagales</taxon>
        <taxon>Flammeovirgaceae</taxon>
        <taxon>Flammeovirga</taxon>
    </lineage>
</organism>
<comment type="caution">
    <text evidence="1">The sequence shown here is derived from an EMBL/GenBank/DDBJ whole genome shotgun (WGS) entry which is preliminary data.</text>
</comment>
<dbReference type="RefSeq" id="WP_169655362.1">
    <property type="nucleotide sequence ID" value="NZ_JABANE010000008.1"/>
</dbReference>
<evidence type="ECO:0000313" key="1">
    <source>
        <dbReference type="EMBL" id="NME67193.1"/>
    </source>
</evidence>
<gene>
    <name evidence="1" type="ORF">HHU12_04360</name>
</gene>
<keyword evidence="2" id="KW-1185">Reference proteome</keyword>
<dbReference type="AlphaFoldDB" id="A0A7X9P0C3"/>
<sequence length="148" mass="16126">MESSQLNIGGIRKINLAEWSENISYTVNSFGVIDSISNATFLGFDSVIDSSSVKVEKNSGKDGKIYSVDSMTKIAKVTEESLSFLEGLNRVVANFQDENGQIWVAGLDYPLRLSSTTDFGKNATSLNHVLLKIKGKTLLGIKKSLLFA</sequence>
<evidence type="ECO:0000313" key="2">
    <source>
        <dbReference type="Proteomes" id="UP000576082"/>
    </source>
</evidence>
<proteinExistence type="predicted"/>
<name>A0A7X9P0C3_9BACT</name>
<dbReference type="Proteomes" id="UP000576082">
    <property type="component" value="Unassembled WGS sequence"/>
</dbReference>
<accession>A0A7X9P0C3</accession>
<protein>
    <submittedName>
        <fullName evidence="1">Uncharacterized protein</fullName>
    </submittedName>
</protein>
<dbReference type="EMBL" id="JABANE010000008">
    <property type="protein sequence ID" value="NME67193.1"/>
    <property type="molecule type" value="Genomic_DNA"/>
</dbReference>